<dbReference type="EMBL" id="CP038908">
    <property type="protein sequence ID" value="QGO05300.1"/>
    <property type="molecule type" value="Genomic_DNA"/>
</dbReference>
<dbReference type="AlphaFoldDB" id="A0A9Q6LKG4"/>
<accession>A0A9Q6LKG4</accession>
<evidence type="ECO:0000313" key="2">
    <source>
        <dbReference type="Proteomes" id="UP000422232"/>
    </source>
</evidence>
<organism evidence="1 2">
    <name type="scientific">Piscirickettsia salmonis</name>
    <dbReference type="NCBI Taxonomy" id="1238"/>
    <lineage>
        <taxon>Bacteria</taxon>
        <taxon>Pseudomonadati</taxon>
        <taxon>Pseudomonadota</taxon>
        <taxon>Gammaproteobacteria</taxon>
        <taxon>Thiotrichales</taxon>
        <taxon>Piscirickettsiaceae</taxon>
        <taxon>Piscirickettsia</taxon>
    </lineage>
</organism>
<name>A0A9Q6LKG4_PISSA</name>
<evidence type="ECO:0000313" key="1">
    <source>
        <dbReference type="EMBL" id="QGO05300.1"/>
    </source>
</evidence>
<keyword evidence="2" id="KW-1185">Reference proteome</keyword>
<reference evidence="1 2" key="1">
    <citation type="submission" date="2019-04" db="EMBL/GenBank/DDBJ databases">
        <title>Complete genome sequencing of Piscirickettsia salmonis strain Psal-009.</title>
        <authorList>
            <person name="Schober I."/>
            <person name="Bunk B."/>
            <person name="Sproer C."/>
            <person name="Carril G.P."/>
            <person name="Riedel T."/>
            <person name="Flores-Herrera P.A."/>
            <person name="Nourdin-Galindo G."/>
            <person name="Marshall S.H."/>
            <person name="Overmann J."/>
        </authorList>
    </citation>
    <scope>NUCLEOTIDE SEQUENCE [LARGE SCALE GENOMIC DNA]</scope>
    <source>
        <strain evidence="1 2">Psal-009</strain>
    </source>
</reference>
<sequence length="45" mass="5267">MNTQYQAGQPLSMLLCFPDILDRLIEASCEQLKILRLAKFWDCHL</sequence>
<protein>
    <submittedName>
        <fullName evidence="1">Uncharacterized protein</fullName>
    </submittedName>
</protein>
<dbReference type="Proteomes" id="UP000422232">
    <property type="component" value="Chromosome"/>
</dbReference>
<gene>
    <name evidence="1" type="ORF">Psal009_01188</name>
</gene>
<proteinExistence type="predicted"/>